<accession>A0A373A6S2</accession>
<dbReference type="EMBL" id="QVIG01000001">
    <property type="protein sequence ID" value="RGD63372.1"/>
    <property type="molecule type" value="Genomic_DNA"/>
</dbReference>
<gene>
    <name evidence="1" type="ORF">DR950_35930</name>
</gene>
<evidence type="ECO:0000313" key="2">
    <source>
        <dbReference type="Proteomes" id="UP000263377"/>
    </source>
</evidence>
<dbReference type="Proteomes" id="UP000263377">
    <property type="component" value="Unassembled WGS sequence"/>
</dbReference>
<sequence length="25" mass="2706">MDSGATLVCRLHVDLRRQASSICAC</sequence>
<dbReference type="NCBIfam" id="NF042934">
    <property type="entry name" value="cis_reg_atten"/>
    <property type="match status" value="1"/>
</dbReference>
<evidence type="ECO:0000313" key="1">
    <source>
        <dbReference type="EMBL" id="RGD63372.1"/>
    </source>
</evidence>
<comment type="caution">
    <text evidence="1">The sequence shown here is derived from an EMBL/GenBank/DDBJ whole genome shotgun (WGS) entry which is preliminary data.</text>
</comment>
<name>A0A373A6S2_9ACTN</name>
<dbReference type="RefSeq" id="WP_107086570.1">
    <property type="nucleotide sequence ID" value="NZ_BNBY01000002.1"/>
</dbReference>
<dbReference type="AlphaFoldDB" id="A0A373A6S2"/>
<keyword evidence="2" id="KW-1185">Reference proteome</keyword>
<protein>
    <submittedName>
        <fullName evidence="1">ADP-ribose pyrophosphatase</fullName>
    </submittedName>
</protein>
<proteinExistence type="predicted"/>
<reference evidence="1 2" key="1">
    <citation type="submission" date="2018-08" db="EMBL/GenBank/DDBJ databases">
        <title>Diversity &amp; Physiological Properties of Lignin-Decomposing Actinobacteria from Soil.</title>
        <authorList>
            <person name="Roh S.G."/>
            <person name="Kim S.B."/>
        </authorList>
    </citation>
    <scope>NUCLEOTIDE SEQUENCE [LARGE SCALE GENOMIC DNA]</scope>
    <source>
        <strain evidence="1 2">MMS17-GH009</strain>
    </source>
</reference>
<organism evidence="1 2">
    <name type="scientific">Kitasatospora xanthocidica</name>
    <dbReference type="NCBI Taxonomy" id="83382"/>
    <lineage>
        <taxon>Bacteria</taxon>
        <taxon>Bacillati</taxon>
        <taxon>Actinomycetota</taxon>
        <taxon>Actinomycetes</taxon>
        <taxon>Kitasatosporales</taxon>
        <taxon>Streptomycetaceae</taxon>
        <taxon>Kitasatospora</taxon>
    </lineage>
</organism>
<dbReference type="InterPro" id="IPR049979">
    <property type="entry name" value="Cys_resp_CS_actino"/>
</dbReference>